<organism evidence="1 2">
    <name type="scientific">Vaccinium darrowii</name>
    <dbReference type="NCBI Taxonomy" id="229202"/>
    <lineage>
        <taxon>Eukaryota</taxon>
        <taxon>Viridiplantae</taxon>
        <taxon>Streptophyta</taxon>
        <taxon>Embryophyta</taxon>
        <taxon>Tracheophyta</taxon>
        <taxon>Spermatophyta</taxon>
        <taxon>Magnoliopsida</taxon>
        <taxon>eudicotyledons</taxon>
        <taxon>Gunneridae</taxon>
        <taxon>Pentapetalae</taxon>
        <taxon>asterids</taxon>
        <taxon>Ericales</taxon>
        <taxon>Ericaceae</taxon>
        <taxon>Vaccinioideae</taxon>
        <taxon>Vaccinieae</taxon>
        <taxon>Vaccinium</taxon>
    </lineage>
</organism>
<evidence type="ECO:0000313" key="2">
    <source>
        <dbReference type="Proteomes" id="UP000828048"/>
    </source>
</evidence>
<name>A0ACB7ZEF6_9ERIC</name>
<gene>
    <name evidence="1" type="ORF">Vadar_022227</name>
</gene>
<accession>A0ACB7ZEF6</accession>
<keyword evidence="2" id="KW-1185">Reference proteome</keyword>
<proteinExistence type="predicted"/>
<comment type="caution">
    <text evidence="1">The sequence shown here is derived from an EMBL/GenBank/DDBJ whole genome shotgun (WGS) entry which is preliminary data.</text>
</comment>
<sequence>MGSSKEEEEEAEPFIISTPKLLPLLSIQLAGSSIGRNDYEYSSEEHESGMLTPPLHTSASVPFRWEEEPGKPRPCTALTTTTSNNNSSISEGGLELPPRLKLLVTAAPSSNDQKMTKMSSPTTVLDGPYHNLPLFQSSSLRFTTRRKPREQRQGSFGSSTCGSPERGQFGNSSVVQLMSKKSLLMDEQRKGWRSPGGGGGFFGSWQRKSSSHHQAHKRGKSIDVGGDSFVFSSSPVEIAGFGGGDDDVESGGATTVKKVSRIRRKGSFSSVSQVRSHFWATIYKGFKQVLPLKKKSTSSKKDGLPV</sequence>
<protein>
    <submittedName>
        <fullName evidence="1">Uncharacterized protein</fullName>
    </submittedName>
</protein>
<dbReference type="Proteomes" id="UP000828048">
    <property type="component" value="Chromosome 12"/>
</dbReference>
<evidence type="ECO:0000313" key="1">
    <source>
        <dbReference type="EMBL" id="KAH7863807.1"/>
    </source>
</evidence>
<reference evidence="1 2" key="1">
    <citation type="journal article" date="2021" name="Hortic Res">
        <title>High-quality reference genome and annotation aids understanding of berry development for evergreen blueberry (Vaccinium darrowii).</title>
        <authorList>
            <person name="Yu J."/>
            <person name="Hulse-Kemp A.M."/>
            <person name="Babiker E."/>
            <person name="Staton M."/>
        </authorList>
    </citation>
    <scope>NUCLEOTIDE SEQUENCE [LARGE SCALE GENOMIC DNA]</scope>
    <source>
        <strain evidence="2">cv. NJ 8807/NJ 8810</strain>
        <tissue evidence="1">Young leaf</tissue>
    </source>
</reference>
<dbReference type="EMBL" id="CM037162">
    <property type="protein sequence ID" value="KAH7863807.1"/>
    <property type="molecule type" value="Genomic_DNA"/>
</dbReference>